<feature type="region of interest" description="Disordered" evidence="1">
    <location>
        <begin position="594"/>
        <end position="633"/>
    </location>
</feature>
<feature type="region of interest" description="Disordered" evidence="1">
    <location>
        <begin position="456"/>
        <end position="508"/>
    </location>
</feature>
<evidence type="ECO:0000313" key="2">
    <source>
        <dbReference type="EMBL" id="KNC82553.1"/>
    </source>
</evidence>
<reference evidence="2 3" key="1">
    <citation type="submission" date="2011-02" db="EMBL/GenBank/DDBJ databases">
        <title>The Genome Sequence of Sphaeroforma arctica JP610.</title>
        <authorList>
            <consortium name="The Broad Institute Genome Sequencing Platform"/>
            <person name="Russ C."/>
            <person name="Cuomo C."/>
            <person name="Young S.K."/>
            <person name="Zeng Q."/>
            <person name="Gargeya S."/>
            <person name="Alvarado L."/>
            <person name="Berlin A."/>
            <person name="Chapman S.B."/>
            <person name="Chen Z."/>
            <person name="Freedman E."/>
            <person name="Gellesch M."/>
            <person name="Goldberg J."/>
            <person name="Griggs A."/>
            <person name="Gujja S."/>
            <person name="Heilman E."/>
            <person name="Heiman D."/>
            <person name="Howarth C."/>
            <person name="Mehta T."/>
            <person name="Neiman D."/>
            <person name="Pearson M."/>
            <person name="Roberts A."/>
            <person name="Saif S."/>
            <person name="Shea T."/>
            <person name="Shenoy N."/>
            <person name="Sisk P."/>
            <person name="Stolte C."/>
            <person name="Sykes S."/>
            <person name="White J."/>
            <person name="Yandava C."/>
            <person name="Burger G."/>
            <person name="Gray M.W."/>
            <person name="Holland P.W.H."/>
            <person name="King N."/>
            <person name="Lang F.B.F."/>
            <person name="Roger A.J."/>
            <person name="Ruiz-Trillo I."/>
            <person name="Haas B."/>
            <person name="Nusbaum C."/>
            <person name="Birren B."/>
        </authorList>
    </citation>
    <scope>NUCLEOTIDE SEQUENCE [LARGE SCALE GENOMIC DNA]</scope>
    <source>
        <strain evidence="2 3">JP610</strain>
    </source>
</reference>
<feature type="compositionally biased region" description="Low complexity" evidence="1">
    <location>
        <begin position="110"/>
        <end position="125"/>
    </location>
</feature>
<name>A0A0L0G2Y5_9EUKA</name>
<evidence type="ECO:0000256" key="1">
    <source>
        <dbReference type="SAM" id="MobiDB-lite"/>
    </source>
</evidence>
<feature type="region of interest" description="Disordered" evidence="1">
    <location>
        <begin position="93"/>
        <end position="142"/>
    </location>
</feature>
<dbReference type="GeneID" id="25905670"/>
<keyword evidence="3" id="KW-1185">Reference proteome</keyword>
<dbReference type="AlphaFoldDB" id="A0A0L0G2Y5"/>
<feature type="region of interest" description="Disordered" evidence="1">
    <location>
        <begin position="392"/>
        <end position="436"/>
    </location>
</feature>
<dbReference type="InterPro" id="IPR003903">
    <property type="entry name" value="UIM_dom"/>
</dbReference>
<feature type="compositionally biased region" description="Low complexity" evidence="1">
    <location>
        <begin position="466"/>
        <end position="485"/>
    </location>
</feature>
<protein>
    <submittedName>
        <fullName evidence="2">Uncharacterized protein</fullName>
    </submittedName>
</protein>
<evidence type="ECO:0000313" key="3">
    <source>
        <dbReference type="Proteomes" id="UP000054560"/>
    </source>
</evidence>
<dbReference type="RefSeq" id="XP_014156455.1">
    <property type="nucleotide sequence ID" value="XM_014300980.1"/>
</dbReference>
<feature type="compositionally biased region" description="Polar residues" evidence="1">
    <location>
        <begin position="399"/>
        <end position="424"/>
    </location>
</feature>
<feature type="compositionally biased region" description="Low complexity" evidence="1">
    <location>
        <begin position="610"/>
        <end position="626"/>
    </location>
</feature>
<sequence>MFRIKPDMTYARNHHSSHTMSVTPELSLHNCSDNRYTNKYWNDNKESVNKGKVTNALRAGETGTVVSENNLKGLTEAQQIELAIQLSEKEEKSRQARYGGGSQVATQSFNTPAVSNTNTNTSSASGFDANNPFNDNGGTSSNANATAGMSVYDRQKALEESIGEAGIQKMIAKEQDLSELEQCFKGDGNKRSMRQHGFKDLHTLWGAGDCAVLVCLCIRMLLNNQLAFKDVTATFGHKAVNVSAERRSLLQYLYDNAVSVPKLKEPLLMEAQCQFADSYNMNPVELIQKHITKMSNEGVYLGITEMGAGPYRDNYVLVFVREKPAGLGGGLDVSGLVAPPNATKVFYTLFHDSGHFDLLEANPGQPGDSSIFAGAPAALRSDLETLLQSFRDQSRRPSAANQLSQTPSQGQIQSQTLSNPSSISSHKEELRKASLVGSGKPDDLWNAHAGLFQSSAASTPSQPLNSMPASSHSPQQQMPSQSNNAYGAPPQSQSGNMLVPEGAQPSYNADAEREMKLKRLQNQLQGMSLSGQNRYGNSMGGMQQQPIGGGYGGMGMGMGMQPHRMGMQQPQMGMGVQQPYMGMPPQQQLVIGSGGMQQQGGYNQMGGGQQQQMYGQQQQGQGYQQQVGKNPFY</sequence>
<feature type="compositionally biased region" description="Gly residues" evidence="1">
    <location>
        <begin position="594"/>
        <end position="609"/>
    </location>
</feature>
<dbReference type="PROSITE" id="PS50330">
    <property type="entry name" value="UIM"/>
    <property type="match status" value="1"/>
</dbReference>
<feature type="compositionally biased region" description="Polar residues" evidence="1">
    <location>
        <begin position="131"/>
        <end position="142"/>
    </location>
</feature>
<accession>A0A0L0G2Y5</accession>
<feature type="compositionally biased region" description="Polar residues" evidence="1">
    <location>
        <begin position="456"/>
        <end position="465"/>
    </location>
</feature>
<dbReference type="Proteomes" id="UP000054560">
    <property type="component" value="Unassembled WGS sequence"/>
</dbReference>
<organism evidence="2 3">
    <name type="scientific">Sphaeroforma arctica JP610</name>
    <dbReference type="NCBI Taxonomy" id="667725"/>
    <lineage>
        <taxon>Eukaryota</taxon>
        <taxon>Ichthyosporea</taxon>
        <taxon>Ichthyophonida</taxon>
        <taxon>Sphaeroforma</taxon>
    </lineage>
</organism>
<gene>
    <name evidence="2" type="ORF">SARC_05166</name>
</gene>
<dbReference type="EMBL" id="KQ241916">
    <property type="protein sequence ID" value="KNC82553.1"/>
    <property type="molecule type" value="Genomic_DNA"/>
</dbReference>
<proteinExistence type="predicted"/>